<feature type="non-terminal residue" evidence="3">
    <location>
        <position position="867"/>
    </location>
</feature>
<keyword evidence="2" id="KW-0812">Transmembrane</keyword>
<dbReference type="OrthoDB" id="194358at2759"/>
<gene>
    <name evidence="3" type="ORF">BKA59DRAFT_425368</name>
</gene>
<accession>A0A8K0RJU8</accession>
<feature type="compositionally biased region" description="Acidic residues" evidence="1">
    <location>
        <begin position="647"/>
        <end position="675"/>
    </location>
</feature>
<organism evidence="3 4">
    <name type="scientific">Fusarium tricinctum</name>
    <dbReference type="NCBI Taxonomy" id="61284"/>
    <lineage>
        <taxon>Eukaryota</taxon>
        <taxon>Fungi</taxon>
        <taxon>Dikarya</taxon>
        <taxon>Ascomycota</taxon>
        <taxon>Pezizomycotina</taxon>
        <taxon>Sordariomycetes</taxon>
        <taxon>Hypocreomycetidae</taxon>
        <taxon>Hypocreales</taxon>
        <taxon>Nectriaceae</taxon>
        <taxon>Fusarium</taxon>
        <taxon>Fusarium tricinctum species complex</taxon>
    </lineage>
</organism>
<dbReference type="AlphaFoldDB" id="A0A8K0RJU8"/>
<feature type="transmembrane region" description="Helical" evidence="2">
    <location>
        <begin position="297"/>
        <end position="319"/>
    </location>
</feature>
<evidence type="ECO:0000256" key="2">
    <source>
        <dbReference type="SAM" id="Phobius"/>
    </source>
</evidence>
<reference evidence="3" key="1">
    <citation type="journal article" date="2021" name="Nat. Commun.">
        <title>Genetic determinants of endophytism in the Arabidopsis root mycobiome.</title>
        <authorList>
            <person name="Mesny F."/>
            <person name="Miyauchi S."/>
            <person name="Thiergart T."/>
            <person name="Pickel B."/>
            <person name="Atanasova L."/>
            <person name="Karlsson M."/>
            <person name="Huettel B."/>
            <person name="Barry K.W."/>
            <person name="Haridas S."/>
            <person name="Chen C."/>
            <person name="Bauer D."/>
            <person name="Andreopoulos W."/>
            <person name="Pangilinan J."/>
            <person name="LaButti K."/>
            <person name="Riley R."/>
            <person name="Lipzen A."/>
            <person name="Clum A."/>
            <person name="Drula E."/>
            <person name="Henrissat B."/>
            <person name="Kohler A."/>
            <person name="Grigoriev I.V."/>
            <person name="Martin F.M."/>
            <person name="Hacquard S."/>
        </authorList>
    </citation>
    <scope>NUCLEOTIDE SEQUENCE</scope>
    <source>
        <strain evidence="3">MPI-SDFR-AT-0068</strain>
    </source>
</reference>
<feature type="compositionally biased region" description="Acidic residues" evidence="1">
    <location>
        <begin position="683"/>
        <end position="699"/>
    </location>
</feature>
<dbReference type="EMBL" id="JAGPXF010000007">
    <property type="protein sequence ID" value="KAH7235456.1"/>
    <property type="molecule type" value="Genomic_DNA"/>
</dbReference>
<evidence type="ECO:0000313" key="3">
    <source>
        <dbReference type="EMBL" id="KAH7235456.1"/>
    </source>
</evidence>
<feature type="transmembrane region" description="Helical" evidence="2">
    <location>
        <begin position="195"/>
        <end position="218"/>
    </location>
</feature>
<keyword evidence="2" id="KW-0472">Membrane</keyword>
<feature type="region of interest" description="Disordered" evidence="1">
    <location>
        <begin position="267"/>
        <end position="289"/>
    </location>
</feature>
<feature type="transmembrane region" description="Helical" evidence="2">
    <location>
        <begin position="325"/>
        <end position="345"/>
    </location>
</feature>
<feature type="region of interest" description="Disordered" evidence="1">
    <location>
        <begin position="640"/>
        <end position="706"/>
    </location>
</feature>
<keyword evidence="4" id="KW-1185">Reference proteome</keyword>
<evidence type="ECO:0000256" key="1">
    <source>
        <dbReference type="SAM" id="MobiDB-lite"/>
    </source>
</evidence>
<comment type="caution">
    <text evidence="3">The sequence shown here is derived from an EMBL/GenBank/DDBJ whole genome shotgun (WGS) entry which is preliminary data.</text>
</comment>
<protein>
    <submittedName>
        <fullName evidence="3">Uncharacterized protein</fullName>
    </submittedName>
</protein>
<dbReference type="Proteomes" id="UP000813427">
    <property type="component" value="Unassembled WGS sequence"/>
</dbReference>
<name>A0A8K0RJU8_9HYPO</name>
<proteinExistence type="predicted"/>
<feature type="transmembrane region" description="Helical" evidence="2">
    <location>
        <begin position="14"/>
        <end position="35"/>
    </location>
</feature>
<feature type="transmembrane region" description="Helical" evidence="2">
    <location>
        <begin position="156"/>
        <end position="175"/>
    </location>
</feature>
<evidence type="ECO:0000313" key="4">
    <source>
        <dbReference type="Proteomes" id="UP000813427"/>
    </source>
</evidence>
<keyword evidence="2" id="KW-1133">Transmembrane helix</keyword>
<sequence length="867" mass="95850">MQFMSQSMGWADNIILAMAPLGIITAIVGAIRVGGPPSLKAVIGRARENLAVAETELMSSTSKEVCEVWNGREVVRCMGLAPVVEFICLLHYTDGIQSDNQAPPTIEVLELDEAINKGYITDCGKKLQKVCIIRDVSGDSPNIMLNCHPPAKEGELWAFAAIGTCLQLGVLIYSGLATYHPALQFKKDDKPVEAYAYPCTAVGTLVLVLGMLLCGHVVESSTDEKRYEPAKEWKARMIWLQQTKTVSDQVFDSHMVYAQDDRQTIITSRRSERHGKGQSTSSAISGHSAKDDDPSAALQFITICGTAVALCGFVVQFVGLRGMHWSASIAQLGAVLVMVCIKAWVRRGLARSPAYKPLASGFELDWFAKQLGSVHREAWSRAQSNGSDLVDNKTPGSASSLDNKWTVVTGGKSSLVHPEKMQAHTLVVDDSGIFDAQTVLDARKQLARLADWRGPASLEAVCLARAIECTMKALDICFPKGCKSFTWNIETRYIGSQEQTISIRLLQQAGVWKVDATEMEATLSLWLSSVDEEDLARGVSDFDDGKKHSEPKIGDDEWLRTKGTTAKQSLRLLGEHTPSLTRDLQWWIPRDLLSIFQVREDEVASLRTTLRVGKHRVVGYGQHEEGSTKQSAQLQYLDLSNSGFDDHDQDENSDDGYEIEGEGDTDDPNDDDGDSSDEHPADYEDGEIVYDPENEEDFDDTKTKDNDNKVENLGLLGNESHQPLVALFAMDLYSTFMRAVAKAMTIPIPGGADEIRTDSNANDASWKIFTLRNSYLLKMIQDVHNTGLGSLDQIYLSIITPLSQEKKLPKVDAVVDLALKNSRRNEESQKWQEAGDDLIWLFRLANRTFPKESDVVAKATANLMEYR</sequence>